<keyword evidence="2" id="KW-0808">Transferase</keyword>
<dbReference type="InterPro" id="IPR036249">
    <property type="entry name" value="Thioredoxin-like_sf"/>
</dbReference>
<dbReference type="AlphaFoldDB" id="A0A9R0K7A3"/>
<dbReference type="PROSITE" id="PS50405">
    <property type="entry name" value="GST_CTER"/>
    <property type="match status" value="1"/>
</dbReference>
<dbReference type="CDD" id="cd03185">
    <property type="entry name" value="GST_C_Tau"/>
    <property type="match status" value="1"/>
</dbReference>
<dbReference type="SUPFAM" id="SSF52833">
    <property type="entry name" value="Thioredoxin-like"/>
    <property type="match status" value="1"/>
</dbReference>
<feature type="coiled-coil region" evidence="4">
    <location>
        <begin position="150"/>
        <end position="177"/>
    </location>
</feature>
<dbReference type="Gene3D" id="1.20.1050.10">
    <property type="match status" value="1"/>
</dbReference>
<reference evidence="9" key="2">
    <citation type="submission" date="2025-08" db="UniProtKB">
        <authorList>
            <consortium name="RefSeq"/>
        </authorList>
    </citation>
    <scope>IDENTIFICATION</scope>
    <source>
        <tissue evidence="9">Leaf</tissue>
    </source>
</reference>
<dbReference type="PANTHER" id="PTHR11260:SF676">
    <property type="entry name" value="GLUTATHIONE S-TRANSFERASE U8"/>
    <property type="match status" value="1"/>
</dbReference>
<evidence type="ECO:0000259" key="6">
    <source>
        <dbReference type="PROSITE" id="PS50404"/>
    </source>
</evidence>
<evidence type="ECO:0000259" key="7">
    <source>
        <dbReference type="PROSITE" id="PS50405"/>
    </source>
</evidence>
<dbReference type="EC" id="2.5.1.18" evidence="1"/>
<evidence type="ECO:0000256" key="3">
    <source>
        <dbReference type="ARBA" id="ARBA00047960"/>
    </source>
</evidence>
<dbReference type="GO" id="GO:0005737">
    <property type="term" value="C:cytoplasm"/>
    <property type="evidence" value="ECO:0000318"/>
    <property type="project" value="GO_Central"/>
</dbReference>
<sequence length="259" mass="29733">MSRPDKGITSTKNRDINWGEKKSKPHQKNSIMGEESSVKLHGMWASPFVLRAKIALKIKGIEFEYIEEDLANKSELLLQYNPVHKKVPVLVHNGLPISESLIILEYIDETWTQPPHLLPNDPYLKAKHRFWAAYLQQIAESLSKSLFTEGEAIEEKINEYLKKMDVAEELMKAENDDSPSFQDLKPGYLDIVLYSLLGTYDIVEEVFGFKTFTAERYPFLASWINALSQVPEIKDSAPPKLKLIEHLRVIRQIYSTSKA</sequence>
<dbReference type="PROSITE" id="PS50404">
    <property type="entry name" value="GST_NTER"/>
    <property type="match status" value="1"/>
</dbReference>
<dbReference type="GO" id="GO:0006749">
    <property type="term" value="P:glutathione metabolic process"/>
    <property type="evidence" value="ECO:0000318"/>
    <property type="project" value="GO_Central"/>
</dbReference>
<organism evidence="8 9">
    <name type="scientific">Spinacia oleracea</name>
    <name type="common">Spinach</name>
    <dbReference type="NCBI Taxonomy" id="3562"/>
    <lineage>
        <taxon>Eukaryota</taxon>
        <taxon>Viridiplantae</taxon>
        <taxon>Streptophyta</taxon>
        <taxon>Embryophyta</taxon>
        <taxon>Tracheophyta</taxon>
        <taxon>Spermatophyta</taxon>
        <taxon>Magnoliopsida</taxon>
        <taxon>eudicotyledons</taxon>
        <taxon>Gunneridae</taxon>
        <taxon>Pentapetalae</taxon>
        <taxon>Caryophyllales</taxon>
        <taxon>Chenopodiaceae</taxon>
        <taxon>Chenopodioideae</taxon>
        <taxon>Anserineae</taxon>
        <taxon>Spinacia</taxon>
    </lineage>
</organism>
<dbReference type="GeneID" id="110799340"/>
<dbReference type="CDD" id="cd03058">
    <property type="entry name" value="GST_N_Tau"/>
    <property type="match status" value="1"/>
</dbReference>
<reference evidence="8" key="1">
    <citation type="journal article" date="2021" name="Nat. Commun.">
        <title>Genomic analyses provide insights into spinach domestication and the genetic basis of agronomic traits.</title>
        <authorList>
            <person name="Cai X."/>
            <person name="Sun X."/>
            <person name="Xu C."/>
            <person name="Sun H."/>
            <person name="Wang X."/>
            <person name="Ge C."/>
            <person name="Zhang Z."/>
            <person name="Wang Q."/>
            <person name="Fei Z."/>
            <person name="Jiao C."/>
            <person name="Wang Q."/>
        </authorList>
    </citation>
    <scope>NUCLEOTIDE SEQUENCE [LARGE SCALE GENOMIC DNA]</scope>
    <source>
        <strain evidence="8">cv. Varoflay</strain>
    </source>
</reference>
<dbReference type="SUPFAM" id="SSF47616">
    <property type="entry name" value="GST C-terminal domain-like"/>
    <property type="match status" value="1"/>
</dbReference>
<dbReference type="InterPro" id="IPR010987">
    <property type="entry name" value="Glutathione-S-Trfase_C-like"/>
</dbReference>
<feature type="region of interest" description="Disordered" evidence="5">
    <location>
        <begin position="1"/>
        <end position="31"/>
    </location>
</feature>
<dbReference type="GO" id="GO:0004364">
    <property type="term" value="F:glutathione transferase activity"/>
    <property type="evidence" value="ECO:0000318"/>
    <property type="project" value="GO_Central"/>
</dbReference>
<dbReference type="InterPro" id="IPR036282">
    <property type="entry name" value="Glutathione-S-Trfase_C_sf"/>
</dbReference>
<dbReference type="InterPro" id="IPR045074">
    <property type="entry name" value="GST_C_Tau"/>
</dbReference>
<evidence type="ECO:0000313" key="9">
    <source>
        <dbReference type="RefSeq" id="XP_021860288.2"/>
    </source>
</evidence>
<keyword evidence="8" id="KW-1185">Reference proteome</keyword>
<proteinExistence type="predicted"/>
<dbReference type="SFLD" id="SFLDG00358">
    <property type="entry name" value="Main_(cytGST)"/>
    <property type="match status" value="1"/>
</dbReference>
<protein>
    <recommendedName>
        <fullName evidence="1">glutathione transferase</fullName>
        <ecNumber evidence="1">2.5.1.18</ecNumber>
    </recommendedName>
</protein>
<feature type="domain" description="GST C-terminal" evidence="7">
    <location>
        <begin position="121"/>
        <end position="253"/>
    </location>
</feature>
<evidence type="ECO:0000256" key="5">
    <source>
        <dbReference type="SAM" id="MobiDB-lite"/>
    </source>
</evidence>
<gene>
    <name evidence="9" type="primary">LOC110799340</name>
</gene>
<accession>A0A9R0K7A3</accession>
<evidence type="ECO:0000256" key="2">
    <source>
        <dbReference type="ARBA" id="ARBA00022679"/>
    </source>
</evidence>
<dbReference type="Proteomes" id="UP000813463">
    <property type="component" value="Chromosome 5"/>
</dbReference>
<dbReference type="PANTHER" id="PTHR11260">
    <property type="entry name" value="GLUTATHIONE S-TRANSFERASE, GST, SUPERFAMILY, GST DOMAIN CONTAINING"/>
    <property type="match status" value="1"/>
</dbReference>
<dbReference type="RefSeq" id="XP_021860288.2">
    <property type="nucleotide sequence ID" value="XM_022004596.2"/>
</dbReference>
<name>A0A9R0K7A3_SPIOL</name>
<keyword evidence="4" id="KW-0175">Coiled coil</keyword>
<dbReference type="InterPro" id="IPR004045">
    <property type="entry name" value="Glutathione_S-Trfase_N"/>
</dbReference>
<evidence type="ECO:0000256" key="4">
    <source>
        <dbReference type="SAM" id="Coils"/>
    </source>
</evidence>
<dbReference type="KEGG" id="soe:110799340"/>
<dbReference type="Pfam" id="PF02798">
    <property type="entry name" value="GST_N"/>
    <property type="match status" value="1"/>
</dbReference>
<comment type="catalytic activity">
    <reaction evidence="3">
        <text>RX + glutathione = an S-substituted glutathione + a halide anion + H(+)</text>
        <dbReference type="Rhea" id="RHEA:16437"/>
        <dbReference type="ChEBI" id="CHEBI:15378"/>
        <dbReference type="ChEBI" id="CHEBI:16042"/>
        <dbReference type="ChEBI" id="CHEBI:17792"/>
        <dbReference type="ChEBI" id="CHEBI:57925"/>
        <dbReference type="ChEBI" id="CHEBI:90779"/>
        <dbReference type="EC" id="2.5.1.18"/>
    </reaction>
</comment>
<dbReference type="InterPro" id="IPR045073">
    <property type="entry name" value="Omega/Tau-like"/>
</dbReference>
<feature type="domain" description="GST N-terminal" evidence="6">
    <location>
        <begin position="36"/>
        <end position="115"/>
    </location>
</feature>
<dbReference type="Gene3D" id="3.40.30.10">
    <property type="entry name" value="Glutaredoxin"/>
    <property type="match status" value="1"/>
</dbReference>
<dbReference type="InterPro" id="IPR040079">
    <property type="entry name" value="Glutathione_S-Trfase"/>
</dbReference>
<evidence type="ECO:0000256" key="1">
    <source>
        <dbReference type="ARBA" id="ARBA00012452"/>
    </source>
</evidence>
<feature type="compositionally biased region" description="Basic and acidic residues" evidence="5">
    <location>
        <begin position="1"/>
        <end position="22"/>
    </location>
</feature>
<dbReference type="SFLD" id="SFLDG01152">
    <property type="entry name" value="Main.3:_Omega-_and_Tau-like"/>
    <property type="match status" value="1"/>
</dbReference>
<dbReference type="SFLD" id="SFLDS00019">
    <property type="entry name" value="Glutathione_Transferase_(cytos"/>
    <property type="match status" value="1"/>
</dbReference>
<evidence type="ECO:0000313" key="8">
    <source>
        <dbReference type="Proteomes" id="UP000813463"/>
    </source>
</evidence>
<dbReference type="GO" id="GO:0005829">
    <property type="term" value="C:cytosol"/>
    <property type="evidence" value="ECO:0007669"/>
    <property type="project" value="UniProtKB-SubCell"/>
</dbReference>